<dbReference type="PRINTS" id="PR00724">
    <property type="entry name" value="CRBOXYPTASEC"/>
</dbReference>
<dbReference type="InterPro" id="IPR029058">
    <property type="entry name" value="AB_hydrolase_fold"/>
</dbReference>
<dbReference type="OrthoDB" id="443318at2759"/>
<organism evidence="5 6">
    <name type="scientific">Hesseltinella vesiculosa</name>
    <dbReference type="NCBI Taxonomy" id="101127"/>
    <lineage>
        <taxon>Eukaryota</taxon>
        <taxon>Fungi</taxon>
        <taxon>Fungi incertae sedis</taxon>
        <taxon>Mucoromycota</taxon>
        <taxon>Mucoromycotina</taxon>
        <taxon>Mucoromycetes</taxon>
        <taxon>Mucorales</taxon>
        <taxon>Cunninghamellaceae</taxon>
        <taxon>Hesseltinella</taxon>
    </lineage>
</organism>
<gene>
    <name evidence="5" type="ORF">DM01DRAFT_1374521</name>
</gene>
<protein>
    <recommendedName>
        <fullName evidence="4">Carboxypeptidase</fullName>
        <ecNumber evidence="4">3.4.16.-</ecNumber>
    </recommendedName>
</protein>
<dbReference type="AlphaFoldDB" id="A0A1X2GH39"/>
<dbReference type="EC" id="3.4.16.-" evidence="4"/>
<keyword evidence="2 4" id="KW-0121">Carboxypeptidase</keyword>
<dbReference type="PROSITE" id="PS00131">
    <property type="entry name" value="CARBOXYPEPT_SER_SER"/>
    <property type="match status" value="1"/>
</dbReference>
<dbReference type="Gene3D" id="1.10.287.410">
    <property type="match status" value="1"/>
</dbReference>
<name>A0A1X2GH39_9FUNG</name>
<dbReference type="GO" id="GO:0000324">
    <property type="term" value="C:fungal-type vacuole"/>
    <property type="evidence" value="ECO:0007669"/>
    <property type="project" value="TreeGrafter"/>
</dbReference>
<keyword evidence="4" id="KW-0378">Hydrolase</keyword>
<dbReference type="InterPro" id="IPR033124">
    <property type="entry name" value="Ser_caboxypep_his_AS"/>
</dbReference>
<evidence type="ECO:0000313" key="5">
    <source>
        <dbReference type="EMBL" id="ORX53055.1"/>
    </source>
</evidence>
<dbReference type="GO" id="GO:0006508">
    <property type="term" value="P:proteolysis"/>
    <property type="evidence" value="ECO:0007669"/>
    <property type="project" value="UniProtKB-KW"/>
</dbReference>
<dbReference type="InterPro" id="IPR001563">
    <property type="entry name" value="Peptidase_S10"/>
</dbReference>
<dbReference type="PANTHER" id="PTHR11802:SF64">
    <property type="entry name" value="CARBOXYPEPTIDASE"/>
    <property type="match status" value="1"/>
</dbReference>
<keyword evidence="4" id="KW-0645">Protease</keyword>
<reference evidence="5 6" key="1">
    <citation type="submission" date="2016-07" db="EMBL/GenBank/DDBJ databases">
        <title>Pervasive Adenine N6-methylation of Active Genes in Fungi.</title>
        <authorList>
            <consortium name="DOE Joint Genome Institute"/>
            <person name="Mondo S.J."/>
            <person name="Dannebaum R.O."/>
            <person name="Kuo R.C."/>
            <person name="Labutti K."/>
            <person name="Haridas S."/>
            <person name="Kuo A."/>
            <person name="Salamov A."/>
            <person name="Ahrendt S.R."/>
            <person name="Lipzen A."/>
            <person name="Sullivan W."/>
            <person name="Andreopoulos W.B."/>
            <person name="Clum A."/>
            <person name="Lindquist E."/>
            <person name="Daum C."/>
            <person name="Ramamoorthy G.K."/>
            <person name="Gryganskyi A."/>
            <person name="Culley D."/>
            <person name="Magnuson J.K."/>
            <person name="James T.Y."/>
            <person name="O'Malley M.A."/>
            <person name="Stajich J.E."/>
            <person name="Spatafora J.W."/>
            <person name="Visel A."/>
            <person name="Grigoriev I.V."/>
        </authorList>
    </citation>
    <scope>NUCLEOTIDE SEQUENCE [LARGE SCALE GENOMIC DNA]</scope>
    <source>
        <strain evidence="5 6">NRRL 3301</strain>
    </source>
</reference>
<dbReference type="Pfam" id="PF00450">
    <property type="entry name" value="Peptidase_S10"/>
    <property type="match status" value="1"/>
</dbReference>
<comment type="similarity">
    <text evidence="1 4">Belongs to the peptidase S10 family.</text>
</comment>
<evidence type="ECO:0000256" key="4">
    <source>
        <dbReference type="RuleBase" id="RU361156"/>
    </source>
</evidence>
<dbReference type="STRING" id="101127.A0A1X2GH39"/>
<dbReference type="EMBL" id="MCGT01000016">
    <property type="protein sequence ID" value="ORX53055.1"/>
    <property type="molecule type" value="Genomic_DNA"/>
</dbReference>
<keyword evidence="3" id="KW-0325">Glycoprotein</keyword>
<evidence type="ECO:0000256" key="1">
    <source>
        <dbReference type="ARBA" id="ARBA00009431"/>
    </source>
</evidence>
<evidence type="ECO:0000256" key="2">
    <source>
        <dbReference type="ARBA" id="ARBA00022645"/>
    </source>
</evidence>
<dbReference type="SUPFAM" id="SSF53474">
    <property type="entry name" value="alpha/beta-Hydrolases"/>
    <property type="match status" value="1"/>
</dbReference>
<dbReference type="InterPro" id="IPR018202">
    <property type="entry name" value="Ser_caboxypep_ser_AS"/>
</dbReference>
<comment type="caution">
    <text evidence="5">The sequence shown here is derived from an EMBL/GenBank/DDBJ whole genome shotgun (WGS) entry which is preliminary data.</text>
</comment>
<dbReference type="Proteomes" id="UP000242146">
    <property type="component" value="Unassembled WGS sequence"/>
</dbReference>
<sequence length="409" mass="45963">MPRLRRDIDLNQVCSSDARQTEYFYWHFESQTDPDNDPLTIWLNGGPGCSSMIGLWSELGPCSVDADGYMTKNPYSWNQKSNLLFVDQPAGVGFSYGVDSASSTQDGAKPFYQFIMEFYKEFPKYIGRPVHLFGESYGGHYLPVFASYILDQNDKAAAGESTNPSITLGSMGIGNGWTDPYIQIQYYHTMACNSSYGSVLPKEVCNKMEKNLPDCLDRVQECYDKGTNSACAMADSYCNSHVTSLYSYSHKSYYDVRASDDPPDYFKKYLSLNETAAAIGVKQPFTDCSDSVYFRFAATGDNSRTVVPFVSKVMEKSVPVLLYSGDADFVCNWYGNYAWADQLPFDGDVEYREKSLTPWMVDEKEAGQVKSAGGLTFLRIYGAGHEVPFYQPKASLRMFNDFIQQKTLS</sequence>
<dbReference type="GO" id="GO:0004185">
    <property type="term" value="F:serine-type carboxypeptidase activity"/>
    <property type="evidence" value="ECO:0007669"/>
    <property type="project" value="UniProtKB-UniRule"/>
</dbReference>
<keyword evidence="6" id="KW-1185">Reference proteome</keyword>
<dbReference type="PROSITE" id="PS00560">
    <property type="entry name" value="CARBOXYPEPT_SER_HIS"/>
    <property type="match status" value="1"/>
</dbReference>
<dbReference type="Gene3D" id="3.40.50.1820">
    <property type="entry name" value="alpha/beta hydrolase"/>
    <property type="match status" value="1"/>
</dbReference>
<evidence type="ECO:0000256" key="3">
    <source>
        <dbReference type="ARBA" id="ARBA00023180"/>
    </source>
</evidence>
<accession>A0A1X2GH39</accession>
<dbReference type="PANTHER" id="PTHR11802">
    <property type="entry name" value="SERINE PROTEASE FAMILY S10 SERINE CARBOXYPEPTIDASE"/>
    <property type="match status" value="1"/>
</dbReference>
<proteinExistence type="inferred from homology"/>
<evidence type="ECO:0000313" key="6">
    <source>
        <dbReference type="Proteomes" id="UP000242146"/>
    </source>
</evidence>